<dbReference type="EMBL" id="JACSPO010000005">
    <property type="protein sequence ID" value="MBD8062669.1"/>
    <property type="molecule type" value="Genomic_DNA"/>
</dbReference>
<accession>A0ABR8Z4D3</accession>
<evidence type="ECO:0000313" key="3">
    <source>
        <dbReference type="Proteomes" id="UP000661894"/>
    </source>
</evidence>
<reference evidence="2 3" key="1">
    <citation type="submission" date="2020-08" db="EMBL/GenBank/DDBJ databases">
        <title>A Genomic Blueprint of the Chicken Gut Microbiome.</title>
        <authorList>
            <person name="Gilroy R."/>
            <person name="Ravi A."/>
            <person name="Getino M."/>
            <person name="Pursley I."/>
            <person name="Horton D.L."/>
            <person name="Alikhan N.-F."/>
            <person name="Baker D."/>
            <person name="Gharbi K."/>
            <person name="Hall N."/>
            <person name="Watson M."/>
            <person name="Adriaenssens E.M."/>
            <person name="Foster-Nyarko E."/>
            <person name="Jarju S."/>
            <person name="Secka A."/>
            <person name="Antonio M."/>
            <person name="Oren A."/>
            <person name="Chaudhuri R."/>
            <person name="La Ragione R.M."/>
            <person name="Hildebrand F."/>
            <person name="Pallen M.J."/>
        </authorList>
    </citation>
    <scope>NUCLEOTIDE SEQUENCE [LARGE SCALE GENOMIC DNA]</scope>
    <source>
        <strain evidence="2 3">Sa1BUA1</strain>
    </source>
</reference>
<feature type="region of interest" description="Disordered" evidence="1">
    <location>
        <begin position="231"/>
        <end position="367"/>
    </location>
</feature>
<dbReference type="Gene3D" id="1.10.3210.10">
    <property type="entry name" value="Hypothetical protein af1432"/>
    <property type="match status" value="1"/>
</dbReference>
<proteinExistence type="predicted"/>
<keyword evidence="3" id="KW-1185">Reference proteome</keyword>
<dbReference type="PANTHER" id="PTHR21174">
    <property type="match status" value="1"/>
</dbReference>
<protein>
    <recommendedName>
        <fullName evidence="4">Metal-dependent HD superfamily phosphohydrolase</fullName>
    </recommendedName>
</protein>
<dbReference type="InterPro" id="IPR009218">
    <property type="entry name" value="HD_phosphohydro"/>
</dbReference>
<dbReference type="Proteomes" id="UP000661894">
    <property type="component" value="Unassembled WGS sequence"/>
</dbReference>
<evidence type="ECO:0008006" key="4">
    <source>
        <dbReference type="Google" id="ProtNLM"/>
    </source>
</evidence>
<feature type="compositionally biased region" description="Low complexity" evidence="1">
    <location>
        <begin position="286"/>
        <end position="304"/>
    </location>
</feature>
<evidence type="ECO:0000313" key="2">
    <source>
        <dbReference type="EMBL" id="MBD8062669.1"/>
    </source>
</evidence>
<dbReference type="SUPFAM" id="SSF109604">
    <property type="entry name" value="HD-domain/PDEase-like"/>
    <property type="match status" value="1"/>
</dbReference>
<dbReference type="RefSeq" id="WP_307784952.1">
    <property type="nucleotide sequence ID" value="NZ_JACSPO010000005.1"/>
</dbReference>
<sequence>MSLADAPQWLVSAFVRSAVAVGATAPREQIQRTARELVERWQEPERRFHNLRHLIDVLARVDELAEETHVPDVVRLAAWYHGAVFNSSAQVAYARRGGEDEVASAALAGEQLAALGVPDAVTERVQGLVQALARHDADEHDVDALALCDADLGTLAVEPQRYAAYRRAIREEYAHIPETDYVASRLAILTRLLQRRRLFVSPFSLSWEEPARENLTAELSHLRARLTQLGGTEQPAEECAPRHGSATSWPSRGTAAPVPPAAASGRGEAAADRRDAPAPTAPPAPSAQAPATAPAPDTPPAAAARPDETDQAEDGGTVLSGIERDPEFELRRRIRRKRRERAAAQLPDEAPPSPSALFRPPPKLPRS</sequence>
<feature type="compositionally biased region" description="Basic and acidic residues" evidence="1">
    <location>
        <begin position="322"/>
        <end position="331"/>
    </location>
</feature>
<comment type="caution">
    <text evidence="2">The sequence shown here is derived from an EMBL/GenBank/DDBJ whole genome shotgun (WGS) entry which is preliminary data.</text>
</comment>
<gene>
    <name evidence="2" type="ORF">H9624_10060</name>
</gene>
<organism evidence="2 3">
    <name type="scientific">Oceanitalea stevensii</name>
    <dbReference type="NCBI Taxonomy" id="2763072"/>
    <lineage>
        <taxon>Bacteria</taxon>
        <taxon>Bacillati</taxon>
        <taxon>Actinomycetota</taxon>
        <taxon>Actinomycetes</taxon>
        <taxon>Micrococcales</taxon>
        <taxon>Bogoriellaceae</taxon>
        <taxon>Georgenia</taxon>
    </lineage>
</organism>
<dbReference type="PANTHER" id="PTHR21174:SF0">
    <property type="entry name" value="HD PHOSPHOHYDROLASE FAMILY PROTEIN-RELATED"/>
    <property type="match status" value="1"/>
</dbReference>
<feature type="compositionally biased region" description="Pro residues" evidence="1">
    <location>
        <begin position="349"/>
        <end position="367"/>
    </location>
</feature>
<evidence type="ECO:0000256" key="1">
    <source>
        <dbReference type="SAM" id="MobiDB-lite"/>
    </source>
</evidence>
<name>A0ABR8Z4D3_9MICO</name>